<reference evidence="3" key="1">
    <citation type="journal article" date="2010" name="Science">
        <title>Signatures of adaptation to obligate biotrophy in the Hyaloperonospora arabidopsidis genome.</title>
        <authorList>
            <person name="Baxter L."/>
            <person name="Tripathy S."/>
            <person name="Ishaque N."/>
            <person name="Boot N."/>
            <person name="Cabral A."/>
            <person name="Kemen E."/>
            <person name="Thines M."/>
            <person name="Ah-Fong A."/>
            <person name="Anderson R."/>
            <person name="Badejoko W."/>
            <person name="Bittner-Eddy P."/>
            <person name="Boore J.L."/>
            <person name="Chibucos M.C."/>
            <person name="Coates M."/>
            <person name="Dehal P."/>
            <person name="Delehaunty K."/>
            <person name="Dong S."/>
            <person name="Downton P."/>
            <person name="Dumas B."/>
            <person name="Fabro G."/>
            <person name="Fronick C."/>
            <person name="Fuerstenberg S.I."/>
            <person name="Fulton L."/>
            <person name="Gaulin E."/>
            <person name="Govers F."/>
            <person name="Hughes L."/>
            <person name="Humphray S."/>
            <person name="Jiang R.H."/>
            <person name="Judelson H."/>
            <person name="Kamoun S."/>
            <person name="Kyung K."/>
            <person name="Meijer H."/>
            <person name="Minx P."/>
            <person name="Morris P."/>
            <person name="Nelson J."/>
            <person name="Phuntumart V."/>
            <person name="Qutob D."/>
            <person name="Rehmany A."/>
            <person name="Rougon-Cardoso A."/>
            <person name="Ryden P."/>
            <person name="Torto-Alalibo T."/>
            <person name="Studholme D."/>
            <person name="Wang Y."/>
            <person name="Win J."/>
            <person name="Wood J."/>
            <person name="Clifton S.W."/>
            <person name="Rogers J."/>
            <person name="Van den Ackerveken G."/>
            <person name="Jones J.D."/>
            <person name="McDowell J.M."/>
            <person name="Beynon J."/>
            <person name="Tyler B.M."/>
        </authorList>
    </citation>
    <scope>NUCLEOTIDE SEQUENCE [LARGE SCALE GENOMIC DNA]</scope>
    <source>
        <strain evidence="3">Emoy2</strain>
    </source>
</reference>
<reference evidence="2" key="2">
    <citation type="submission" date="2015-06" db="UniProtKB">
        <authorList>
            <consortium name="EnsemblProtists"/>
        </authorList>
    </citation>
    <scope>IDENTIFICATION</scope>
    <source>
        <strain evidence="2">Emoy2</strain>
    </source>
</reference>
<sequence>MDEPPSGSISLVASPSSDDVPMDRPSPAAAPGSSRPRAGPRPTMADVLGQQEHLRRDHAEADAARRRVETPKPLASDIEWIERQYAAGGDWSSIASRIDQARPYTLPRAKYDMVIATGRTLAKTPLQKIMVSLAGKHHGNGSLEDLYRSHEIGQISKLPGGDLRIKVKSKEACLRLERTKVNILGGAYTFKEFDVLGGKYFIDISNMDSDTDIHLILQRLFLLGCKPVYDTFREVNLATGITSATWRVYFLTSSCPNALIVNDSVCDQVVFDNKLHPAHGKHAPFQSERLPFGYRSHHGLDLGTTTCAYPSTVPEYAPLPRQYQKQPAQTYAQVVKAPAVAVPTKIPQKYSLQQAVEEAKKREGQPRHGAQHDNTSAATQLVPPSSSTSNALSVSTFRGSHGTITPPGSPKARKTPPLLLTNSENDGFVAATSRKNADATRSTSPTWW</sequence>
<dbReference type="eggNOG" id="ENOG502S8PJ">
    <property type="taxonomic scope" value="Eukaryota"/>
</dbReference>
<dbReference type="VEuPathDB" id="FungiDB:HpaG808978"/>
<feature type="region of interest" description="Disordered" evidence="1">
    <location>
        <begin position="354"/>
        <end position="448"/>
    </location>
</feature>
<feature type="compositionally biased region" description="Basic and acidic residues" evidence="1">
    <location>
        <begin position="357"/>
        <end position="366"/>
    </location>
</feature>
<dbReference type="STRING" id="559515.M4BRD8"/>
<accession>M4BRD8</accession>
<name>M4BRD8_HYAAE</name>
<feature type="compositionally biased region" description="Polar residues" evidence="1">
    <location>
        <begin position="372"/>
        <end position="384"/>
    </location>
</feature>
<proteinExistence type="predicted"/>
<evidence type="ECO:0000313" key="2">
    <source>
        <dbReference type="EnsemblProtists" id="HpaP808978"/>
    </source>
</evidence>
<feature type="region of interest" description="Disordered" evidence="1">
    <location>
        <begin position="1"/>
        <end position="44"/>
    </location>
</feature>
<feature type="compositionally biased region" description="Low complexity" evidence="1">
    <location>
        <begin position="25"/>
        <end position="42"/>
    </location>
</feature>
<keyword evidence="3" id="KW-1185">Reference proteome</keyword>
<dbReference type="InParanoid" id="M4BRD8"/>
<dbReference type="HOGENOM" id="CLU_678742_0_0_1"/>
<dbReference type="AlphaFoldDB" id="M4BRD8"/>
<feature type="compositionally biased region" description="Polar residues" evidence="1">
    <location>
        <begin position="439"/>
        <end position="448"/>
    </location>
</feature>
<dbReference type="EnsemblProtists" id="HpaT808978">
    <property type="protein sequence ID" value="HpaP808978"/>
    <property type="gene ID" value="HpaG808978"/>
</dbReference>
<dbReference type="EMBL" id="JH598638">
    <property type="status" value="NOT_ANNOTATED_CDS"/>
    <property type="molecule type" value="Genomic_DNA"/>
</dbReference>
<evidence type="ECO:0000313" key="3">
    <source>
        <dbReference type="Proteomes" id="UP000011713"/>
    </source>
</evidence>
<dbReference type="Proteomes" id="UP000011713">
    <property type="component" value="Unassembled WGS sequence"/>
</dbReference>
<dbReference type="OMA" id="WIERQYA"/>
<protein>
    <submittedName>
        <fullName evidence="2">Uncharacterized protein</fullName>
    </submittedName>
</protein>
<evidence type="ECO:0000256" key="1">
    <source>
        <dbReference type="SAM" id="MobiDB-lite"/>
    </source>
</evidence>
<feature type="compositionally biased region" description="Low complexity" evidence="1">
    <location>
        <begin position="385"/>
        <end position="395"/>
    </location>
</feature>
<organism evidence="2 3">
    <name type="scientific">Hyaloperonospora arabidopsidis (strain Emoy2)</name>
    <name type="common">Downy mildew agent</name>
    <name type="synonym">Peronospora arabidopsidis</name>
    <dbReference type="NCBI Taxonomy" id="559515"/>
    <lineage>
        <taxon>Eukaryota</taxon>
        <taxon>Sar</taxon>
        <taxon>Stramenopiles</taxon>
        <taxon>Oomycota</taxon>
        <taxon>Peronosporomycetes</taxon>
        <taxon>Peronosporales</taxon>
        <taxon>Peronosporaceae</taxon>
        <taxon>Hyaloperonospora</taxon>
    </lineage>
</organism>
<feature type="compositionally biased region" description="Polar residues" evidence="1">
    <location>
        <begin position="7"/>
        <end position="17"/>
    </location>
</feature>